<dbReference type="InterPro" id="IPR033739">
    <property type="entry name" value="M10A_MMP"/>
</dbReference>
<keyword evidence="6" id="KW-0482">Metalloprotease</keyword>
<dbReference type="Pfam" id="PF01471">
    <property type="entry name" value="PG_binding_1"/>
    <property type="match status" value="1"/>
</dbReference>
<dbReference type="SUPFAM" id="SSF50923">
    <property type="entry name" value="Hemopexin-like domain"/>
    <property type="match status" value="1"/>
</dbReference>
<evidence type="ECO:0000256" key="8">
    <source>
        <dbReference type="SAM" id="SignalP"/>
    </source>
</evidence>
<evidence type="ECO:0000313" key="10">
    <source>
        <dbReference type="Proteomes" id="UP000694941"/>
    </source>
</evidence>
<dbReference type="SUPFAM" id="SSF47090">
    <property type="entry name" value="PGBD-like"/>
    <property type="match status" value="1"/>
</dbReference>
<keyword evidence="2" id="KW-0645">Protease</keyword>
<gene>
    <name evidence="11 12" type="primary">LOC106469693</name>
</gene>
<protein>
    <submittedName>
        <fullName evidence="11 12">Matrix metalloproteinase-21-like</fullName>
    </submittedName>
</protein>
<evidence type="ECO:0000256" key="4">
    <source>
        <dbReference type="ARBA" id="ARBA00022801"/>
    </source>
</evidence>
<dbReference type="SUPFAM" id="SSF55486">
    <property type="entry name" value="Metalloproteases ('zincins'), catalytic domain"/>
    <property type="match status" value="1"/>
</dbReference>
<dbReference type="PANTHER" id="PTHR10201">
    <property type="entry name" value="MATRIX METALLOPROTEINASE"/>
    <property type="match status" value="1"/>
</dbReference>
<dbReference type="CDD" id="cd04278">
    <property type="entry name" value="ZnMc_MMP"/>
    <property type="match status" value="1"/>
</dbReference>
<evidence type="ECO:0000256" key="2">
    <source>
        <dbReference type="ARBA" id="ARBA00022670"/>
    </source>
</evidence>
<dbReference type="InterPro" id="IPR024079">
    <property type="entry name" value="MetalloPept_cat_dom_sf"/>
</dbReference>
<proteinExistence type="inferred from homology"/>
<dbReference type="Pfam" id="PF00413">
    <property type="entry name" value="Peptidase_M10"/>
    <property type="match status" value="1"/>
</dbReference>
<keyword evidence="3" id="KW-0479">Metal-binding</keyword>
<dbReference type="SMART" id="SM00120">
    <property type="entry name" value="HX"/>
    <property type="match status" value="4"/>
</dbReference>
<feature type="chain" id="PRO_5045022037" evidence="8">
    <location>
        <begin position="22"/>
        <end position="637"/>
    </location>
</feature>
<dbReference type="InterPro" id="IPR036375">
    <property type="entry name" value="Hemopexin-like_dom_sf"/>
</dbReference>
<dbReference type="InterPro" id="IPR021190">
    <property type="entry name" value="Pept_M10A"/>
</dbReference>
<dbReference type="PRINTS" id="PR00138">
    <property type="entry name" value="MATRIXIN"/>
</dbReference>
<evidence type="ECO:0000256" key="5">
    <source>
        <dbReference type="ARBA" id="ARBA00022833"/>
    </source>
</evidence>
<reference evidence="11 12" key="1">
    <citation type="submission" date="2025-05" db="UniProtKB">
        <authorList>
            <consortium name="RefSeq"/>
        </authorList>
    </citation>
    <scope>IDENTIFICATION</scope>
    <source>
        <tissue evidence="11 12">Muscle</tissue>
    </source>
</reference>
<evidence type="ECO:0000256" key="7">
    <source>
        <dbReference type="PROSITE-ProRule" id="PRU01011"/>
    </source>
</evidence>
<dbReference type="InterPro" id="IPR001818">
    <property type="entry name" value="Pept_M10_metallopeptidase"/>
</dbReference>
<feature type="repeat" description="Hemopexin" evidence="7">
    <location>
        <begin position="521"/>
        <end position="572"/>
    </location>
</feature>
<evidence type="ECO:0000256" key="6">
    <source>
        <dbReference type="ARBA" id="ARBA00023049"/>
    </source>
</evidence>
<feature type="repeat" description="Hemopexin" evidence="7">
    <location>
        <begin position="462"/>
        <end position="512"/>
    </location>
</feature>
<evidence type="ECO:0000256" key="3">
    <source>
        <dbReference type="ARBA" id="ARBA00022723"/>
    </source>
</evidence>
<sequence length="637" mass="74292">MWGAWCIFILCQLVSLPVIRSEEAFHLRDRHDNLRYRVFNDKNLVTSEDKAEEVLARYGYLKCDSRRQKRSLFSGFLNVIPDEGGRTSISRTCSKMEVENAIKNYQKTYNMPQTGRLDSDTLRVMSESRCGNSDDESSAVPFQPLSNVGLKHDNFHVSRSKRETSEPSTSLHDFIMRAGKEPTSNYGSLPGTTLSRRLHWMEEYGKQIESGAFDQKLEKIHDYIQSRRRKKRSLAIGIQGHAFSSELVTWRLVESAYSSQLTINTQRKALALAFRMWGEVIPLLFQEDTRSRVDDVDILIAFGRGEHLNCPNHFDGFGGQLAHAVKLTGNTEIHVDDDEYLTLGSEHGINLIKVVVHEVGHSLGMFHISRNYSIMYAIYSRFIPNNNFELGWEDRKMVQKMYGICEGRFDTVFDWVRRRPDGNIIYNTYFFRSNQYWMYENRFNRTRYGDPLNIIPEWKGIPNNVDAFVHVWTYTQDNTYFFKGRHYYLYNSAEDKVAPGYPREISKDFRGIPGSRFPSIPSNIDAVFFDQRDSNLYFFKGKYVYAYDTERGNEGCCLPGYPREIKLEFPSASPKSKLPSNLDAIYYSYFNRAMYFFKGKLFWENKAFNPLDRKRKNEIVGPWPISSKWYDICEVEL</sequence>
<comment type="similarity">
    <text evidence="1">Belongs to the peptidase M10A family.</text>
</comment>
<dbReference type="Gene3D" id="3.40.390.10">
    <property type="entry name" value="Collagenase (Catalytic Domain)"/>
    <property type="match status" value="1"/>
</dbReference>
<name>A0ABM1BNN2_LIMPO</name>
<feature type="repeat" description="Hemopexin" evidence="7">
    <location>
        <begin position="406"/>
        <end position="461"/>
    </location>
</feature>
<dbReference type="PROSITE" id="PS51642">
    <property type="entry name" value="HEMOPEXIN_2"/>
    <property type="match status" value="4"/>
</dbReference>
<evidence type="ECO:0000256" key="1">
    <source>
        <dbReference type="ARBA" id="ARBA00010370"/>
    </source>
</evidence>
<evidence type="ECO:0000313" key="12">
    <source>
        <dbReference type="RefSeq" id="XP_022253981.1"/>
    </source>
</evidence>
<keyword evidence="8" id="KW-0732">Signal</keyword>
<feature type="domain" description="Peptidase metallopeptidase" evidence="9">
    <location>
        <begin position="239"/>
        <end position="404"/>
    </location>
</feature>
<dbReference type="GeneID" id="106469693"/>
<dbReference type="InterPro" id="IPR002477">
    <property type="entry name" value="Peptidoglycan-bd-like"/>
</dbReference>
<evidence type="ECO:0000313" key="11">
    <source>
        <dbReference type="RefSeq" id="XP_013785656.2"/>
    </source>
</evidence>
<dbReference type="SMART" id="SM00235">
    <property type="entry name" value="ZnMc"/>
    <property type="match status" value="1"/>
</dbReference>
<keyword evidence="10" id="KW-1185">Reference proteome</keyword>
<accession>A0ABM1BNN2</accession>
<dbReference type="PANTHER" id="PTHR10201:SF323">
    <property type="entry name" value="MATRIX METALLOPROTEINASE-21"/>
    <property type="match status" value="1"/>
</dbReference>
<feature type="signal peptide" evidence="8">
    <location>
        <begin position="1"/>
        <end position="21"/>
    </location>
</feature>
<dbReference type="InterPro" id="IPR006026">
    <property type="entry name" value="Peptidase_Metallo"/>
</dbReference>
<dbReference type="RefSeq" id="XP_022253981.1">
    <property type="nucleotide sequence ID" value="XM_022398273.1"/>
</dbReference>
<dbReference type="InterPro" id="IPR018487">
    <property type="entry name" value="Hemopexin-like_repeat"/>
</dbReference>
<dbReference type="Pfam" id="PF00045">
    <property type="entry name" value="Hemopexin"/>
    <property type="match status" value="2"/>
</dbReference>
<keyword evidence="5" id="KW-0862">Zinc</keyword>
<dbReference type="Proteomes" id="UP000694941">
    <property type="component" value="Unplaced"/>
</dbReference>
<organism evidence="10 11">
    <name type="scientific">Limulus polyphemus</name>
    <name type="common">Atlantic horseshoe crab</name>
    <dbReference type="NCBI Taxonomy" id="6850"/>
    <lineage>
        <taxon>Eukaryota</taxon>
        <taxon>Metazoa</taxon>
        <taxon>Ecdysozoa</taxon>
        <taxon>Arthropoda</taxon>
        <taxon>Chelicerata</taxon>
        <taxon>Merostomata</taxon>
        <taxon>Xiphosura</taxon>
        <taxon>Limulidae</taxon>
        <taxon>Limulus</taxon>
    </lineage>
</organism>
<dbReference type="Gene3D" id="2.110.10.10">
    <property type="entry name" value="Hemopexin-like domain"/>
    <property type="match status" value="2"/>
</dbReference>
<dbReference type="RefSeq" id="XP_013785656.2">
    <property type="nucleotide sequence ID" value="XM_013930202.2"/>
</dbReference>
<feature type="repeat" description="Hemopexin" evidence="7">
    <location>
        <begin position="579"/>
        <end position="632"/>
    </location>
</feature>
<dbReference type="InterPro" id="IPR036365">
    <property type="entry name" value="PGBD-like_sf"/>
</dbReference>
<dbReference type="PIRSF" id="PIRSF001191">
    <property type="entry name" value="Peptidase_M10A_matrix"/>
    <property type="match status" value="1"/>
</dbReference>
<evidence type="ECO:0000259" key="9">
    <source>
        <dbReference type="SMART" id="SM00235"/>
    </source>
</evidence>
<keyword evidence="4" id="KW-0378">Hydrolase</keyword>